<dbReference type="Pfam" id="PF17389">
    <property type="entry name" value="Bac_rhamnosid6H"/>
    <property type="match status" value="1"/>
</dbReference>
<proteinExistence type="predicted"/>
<dbReference type="EC" id="3.2.1.40" evidence="2"/>
<feature type="domain" description="Alpha-L-rhamnosidase six-hairpin glycosidase" evidence="5">
    <location>
        <begin position="278"/>
        <end position="488"/>
    </location>
</feature>
<dbReference type="Pfam" id="PF05592">
    <property type="entry name" value="Bac_rhamnosid"/>
    <property type="match status" value="1"/>
</dbReference>
<dbReference type="Pfam" id="PF08531">
    <property type="entry name" value="Bac_rhamnosid_N"/>
    <property type="match status" value="1"/>
</dbReference>
<evidence type="ECO:0000259" key="4">
    <source>
        <dbReference type="Pfam" id="PF08531"/>
    </source>
</evidence>
<evidence type="ECO:0000256" key="2">
    <source>
        <dbReference type="ARBA" id="ARBA00012652"/>
    </source>
</evidence>
<feature type="domain" description="Bacterial alpha-L-rhamnosidase N-terminal" evidence="4">
    <location>
        <begin position="1"/>
        <end position="147"/>
    </location>
</feature>
<keyword evidence="7" id="KW-1185">Reference proteome</keyword>
<sequence>MLDPCWTAYDKEILYAVHDVTPMVKNGANVLGIMLGNGWYNPAPLRFWGKINLRNALSIGRPKVKAMLRLTYSDGGVEVIATDENWDTAPGPIVRNNVYPGEQYDARLFRENWSNPKGDLSASKKAVPTRGPAGKLVAQQQPPVRITDTIKPIGITELKPGVFVFDMGKNFAGVAQIKVSGNAGTTIRLRYGEDKYADGSINLMTAVAGQIKNSNGGPGAPAVAWQEDSYILNGRGAETRHPRFTFHGFRYVEVTGWPGKPTLNDVVGVRLHSDLATNGTFTTDNEMFNQLNGVIRNTFLSNVFSVQSDCPAREKFGYGGDLFCTAEAFMYNFDMSNFYSKVLRDFANDQRPSGGITETAPFVGIADSGPGEGSGPLAFRAVFPYPVKKMYDFYGDQRIIEENYPALKKHIEFLRSKAKDNLFDKEDLGDHEALTAKSIPLTPSVFYYLQVRIMAQFASILQFENDRLTYSKLADEIRTAINKNLIRKAMENLRWGPKLHRPSVYGQGFPKSRKRKKLWHY</sequence>
<dbReference type="GO" id="GO:0016787">
    <property type="term" value="F:hydrolase activity"/>
    <property type="evidence" value="ECO:0007669"/>
    <property type="project" value="UniProtKB-KW"/>
</dbReference>
<evidence type="ECO:0000256" key="1">
    <source>
        <dbReference type="ARBA" id="ARBA00001445"/>
    </source>
</evidence>
<dbReference type="InterPro" id="IPR016007">
    <property type="entry name" value="Alpha_rhamnosid"/>
</dbReference>
<reference evidence="6 7" key="1">
    <citation type="submission" date="2020-05" db="EMBL/GenBank/DDBJ databases">
        <authorList>
            <person name="Khan S.A."/>
            <person name="Jeon C.O."/>
            <person name="Chun B.H."/>
        </authorList>
    </citation>
    <scope>NUCLEOTIDE SEQUENCE [LARGE SCALE GENOMIC DNA]</scope>
    <source>
        <strain evidence="6 7">S1162</strain>
    </source>
</reference>
<evidence type="ECO:0000313" key="6">
    <source>
        <dbReference type="EMBL" id="NNU34346.1"/>
    </source>
</evidence>
<comment type="caution">
    <text evidence="6">The sequence shown here is derived from an EMBL/GenBank/DDBJ whole genome shotgun (WGS) entry which is preliminary data.</text>
</comment>
<organism evidence="6 7">
    <name type="scientific">Mucilaginibacter humi</name>
    <dbReference type="NCBI Taxonomy" id="2732510"/>
    <lineage>
        <taxon>Bacteria</taxon>
        <taxon>Pseudomonadati</taxon>
        <taxon>Bacteroidota</taxon>
        <taxon>Sphingobacteriia</taxon>
        <taxon>Sphingobacteriales</taxon>
        <taxon>Sphingobacteriaceae</taxon>
        <taxon>Mucilaginibacter</taxon>
    </lineage>
</organism>
<dbReference type="InterPro" id="IPR008902">
    <property type="entry name" value="Rhamnosid_concanavalin"/>
</dbReference>
<evidence type="ECO:0000259" key="3">
    <source>
        <dbReference type="Pfam" id="PF05592"/>
    </source>
</evidence>
<evidence type="ECO:0000313" key="7">
    <source>
        <dbReference type="Proteomes" id="UP000566071"/>
    </source>
</evidence>
<evidence type="ECO:0000259" key="5">
    <source>
        <dbReference type="Pfam" id="PF17389"/>
    </source>
</evidence>
<dbReference type="Gene3D" id="2.60.120.260">
    <property type="entry name" value="Galactose-binding domain-like"/>
    <property type="match status" value="2"/>
</dbReference>
<gene>
    <name evidence="6" type="ORF">HK413_09685</name>
</gene>
<dbReference type="InterPro" id="IPR012341">
    <property type="entry name" value="6hp_glycosidase-like_sf"/>
</dbReference>
<keyword evidence="6" id="KW-0378">Hydrolase</keyword>
<accession>A0ABX1W288</accession>
<dbReference type="InterPro" id="IPR013737">
    <property type="entry name" value="Bac_rhamnosid_N"/>
</dbReference>
<protein>
    <recommendedName>
        <fullName evidence="2">alpha-L-rhamnosidase</fullName>
        <ecNumber evidence="2">3.2.1.40</ecNumber>
    </recommendedName>
</protein>
<dbReference type="InterPro" id="IPR035396">
    <property type="entry name" value="Bac_rhamnosid6H"/>
</dbReference>
<name>A0ABX1W288_9SPHI</name>
<feature type="domain" description="Alpha-L-rhamnosidase concanavalin-like" evidence="3">
    <location>
        <begin position="157"/>
        <end position="271"/>
    </location>
</feature>
<dbReference type="InterPro" id="IPR008928">
    <property type="entry name" value="6-hairpin_glycosidase_sf"/>
</dbReference>
<comment type="catalytic activity">
    <reaction evidence="1">
        <text>Hydrolysis of terminal non-reducing alpha-L-rhamnose residues in alpha-L-rhamnosides.</text>
        <dbReference type="EC" id="3.2.1.40"/>
    </reaction>
</comment>
<dbReference type="Gene3D" id="1.50.10.10">
    <property type="match status" value="1"/>
</dbReference>
<dbReference type="EMBL" id="JABFCR010000041">
    <property type="protein sequence ID" value="NNU34346.1"/>
    <property type="molecule type" value="Genomic_DNA"/>
</dbReference>
<dbReference type="PANTHER" id="PTHR33307">
    <property type="entry name" value="ALPHA-RHAMNOSIDASE (EUROFUNG)"/>
    <property type="match status" value="1"/>
</dbReference>
<dbReference type="Proteomes" id="UP000566071">
    <property type="component" value="Unassembled WGS sequence"/>
</dbReference>
<dbReference type="SUPFAM" id="SSF48208">
    <property type="entry name" value="Six-hairpin glycosidases"/>
    <property type="match status" value="1"/>
</dbReference>
<dbReference type="PANTHER" id="PTHR33307:SF11">
    <property type="entry name" value="ALPHA-L-RHAMNOSIDASE"/>
    <property type="match status" value="1"/>
</dbReference>